<comment type="caution">
    <text evidence="2">The sequence shown here is derived from an EMBL/GenBank/DDBJ whole genome shotgun (WGS) entry which is preliminary data.</text>
</comment>
<proteinExistence type="predicted"/>
<keyword evidence="1" id="KW-0812">Transmembrane</keyword>
<accession>A0ABW3L210</accession>
<evidence type="ECO:0000256" key="1">
    <source>
        <dbReference type="SAM" id="Phobius"/>
    </source>
</evidence>
<evidence type="ECO:0000313" key="2">
    <source>
        <dbReference type="EMBL" id="MFD1019504.1"/>
    </source>
</evidence>
<keyword evidence="3" id="KW-1185">Reference proteome</keyword>
<evidence type="ECO:0000313" key="3">
    <source>
        <dbReference type="Proteomes" id="UP001596990"/>
    </source>
</evidence>
<keyword evidence="1" id="KW-1133">Transmembrane helix</keyword>
<dbReference type="RefSeq" id="WP_386059501.1">
    <property type="nucleotide sequence ID" value="NZ_JBHTKL010000005.1"/>
</dbReference>
<gene>
    <name evidence="2" type="ORF">ACFQ2J_10010</name>
</gene>
<feature type="transmembrane region" description="Helical" evidence="1">
    <location>
        <begin position="34"/>
        <end position="55"/>
    </location>
</feature>
<name>A0ABW3L210_9BACI</name>
<sequence length="68" mass="7245">MFIGRLLFLGGLAFTLGSLFVLIVSMFGNSDGDIVPAVFGLVNGLIAAGVGDLVIDLNYRRIQEEKVT</sequence>
<reference evidence="3" key="1">
    <citation type="journal article" date="2019" name="Int. J. Syst. Evol. Microbiol.">
        <title>The Global Catalogue of Microorganisms (GCM) 10K type strain sequencing project: providing services to taxonomists for standard genome sequencing and annotation.</title>
        <authorList>
            <consortium name="The Broad Institute Genomics Platform"/>
            <consortium name="The Broad Institute Genome Sequencing Center for Infectious Disease"/>
            <person name="Wu L."/>
            <person name="Ma J."/>
        </authorList>
    </citation>
    <scope>NUCLEOTIDE SEQUENCE [LARGE SCALE GENOMIC DNA]</scope>
    <source>
        <strain evidence="3">CCUG 56607</strain>
    </source>
</reference>
<organism evidence="2 3">
    <name type="scientific">Thalassobacillus hwangdonensis</name>
    <dbReference type="NCBI Taxonomy" id="546108"/>
    <lineage>
        <taxon>Bacteria</taxon>
        <taxon>Bacillati</taxon>
        <taxon>Bacillota</taxon>
        <taxon>Bacilli</taxon>
        <taxon>Bacillales</taxon>
        <taxon>Bacillaceae</taxon>
        <taxon>Thalassobacillus</taxon>
    </lineage>
</organism>
<feature type="transmembrane region" description="Helical" evidence="1">
    <location>
        <begin position="7"/>
        <end position="28"/>
    </location>
</feature>
<dbReference type="EMBL" id="JBHTKL010000005">
    <property type="protein sequence ID" value="MFD1019504.1"/>
    <property type="molecule type" value="Genomic_DNA"/>
</dbReference>
<dbReference type="Proteomes" id="UP001596990">
    <property type="component" value="Unassembled WGS sequence"/>
</dbReference>
<protein>
    <submittedName>
        <fullName evidence="2">Uncharacterized protein</fullName>
    </submittedName>
</protein>
<keyword evidence="1" id="KW-0472">Membrane</keyword>